<feature type="compositionally biased region" description="Basic residues" evidence="6">
    <location>
        <begin position="113"/>
        <end position="122"/>
    </location>
</feature>
<dbReference type="PANTHER" id="PTHR11669:SF46">
    <property type="entry name" value="PROTEIN STICHEL-LIKE 3"/>
    <property type="match status" value="1"/>
</dbReference>
<keyword evidence="2" id="KW-0479">Metal-binding</keyword>
<dbReference type="GO" id="GO:0006261">
    <property type="term" value="P:DNA-templated DNA replication"/>
    <property type="evidence" value="ECO:0007669"/>
    <property type="project" value="TreeGrafter"/>
</dbReference>
<comment type="similarity">
    <text evidence="1">Belongs to the DnaX/STICHEL family.</text>
</comment>
<dbReference type="EMBL" id="VEPZ02001429">
    <property type="protein sequence ID" value="KAE8673315.1"/>
    <property type="molecule type" value="Genomic_DNA"/>
</dbReference>
<sequence>MHKKSPMLAGRSLMRDLIVLQRSRSLRDPSASPPSWRSPSVIDLLYKKGRLGVEKQTDGRRLSSGATDDRELGEESGWRSNRTDFMGENKEPVMEQDGSSLPPDAISGNSGLKNRKSQKLKGKQAPGIQIRTLSEQLNDLPLDIDDVASSNVNLCGRHIPPEKSRVEPEVAIRGHSSGLNRGRRRKFRGTRRTRAAPSRDVGGQNELAPRTGCGIPFNWSRIHHQGKTFLDIAGRSFSCGPSDSRLRKARAGSHGRNLLPKLDSVNNADHEGISMAGTILMLCQKYFFPKLKDVDIIDTLQWIASREDIEIDKAGIKLLASRSDGSLRDAKMTLEQLSLLGQKISVLLIQELVGLISDEKLVDLLDLALSADTVRRKHCKKFEGDHGNWCGAFSFDVTACYSDY</sequence>
<feature type="compositionally biased region" description="Basic and acidic residues" evidence="6">
    <location>
        <begin position="81"/>
        <end position="93"/>
    </location>
</feature>
<dbReference type="Proteomes" id="UP000436088">
    <property type="component" value="Unassembled WGS sequence"/>
</dbReference>
<proteinExistence type="inferred from homology"/>
<evidence type="ECO:0000256" key="2">
    <source>
        <dbReference type="ARBA" id="ARBA00022723"/>
    </source>
</evidence>
<evidence type="ECO:0000256" key="4">
    <source>
        <dbReference type="ARBA" id="ARBA00022833"/>
    </source>
</evidence>
<keyword evidence="4" id="KW-0862">Zinc</keyword>
<keyword evidence="5" id="KW-0067">ATP-binding</keyword>
<evidence type="ECO:0000313" key="8">
    <source>
        <dbReference type="Proteomes" id="UP000436088"/>
    </source>
</evidence>
<dbReference type="Gene3D" id="1.10.8.60">
    <property type="match status" value="1"/>
</dbReference>
<feature type="compositionally biased region" description="Basic residues" evidence="6">
    <location>
        <begin position="181"/>
        <end position="194"/>
    </location>
</feature>
<dbReference type="GO" id="GO:0006281">
    <property type="term" value="P:DNA repair"/>
    <property type="evidence" value="ECO:0007669"/>
    <property type="project" value="TreeGrafter"/>
</dbReference>
<dbReference type="AlphaFoldDB" id="A0A6A2Y073"/>
<dbReference type="SUPFAM" id="SSF52540">
    <property type="entry name" value="P-loop containing nucleoside triphosphate hydrolases"/>
    <property type="match status" value="1"/>
</dbReference>
<dbReference type="FunFam" id="1.10.8.60:FF:000013">
    <property type="entry name" value="DNA polymerase III subunit gamma/tau"/>
    <property type="match status" value="1"/>
</dbReference>
<evidence type="ECO:0000256" key="3">
    <source>
        <dbReference type="ARBA" id="ARBA00022741"/>
    </source>
</evidence>
<accession>A0A6A2Y073</accession>
<dbReference type="InterPro" id="IPR027417">
    <property type="entry name" value="P-loop_NTPase"/>
</dbReference>
<name>A0A6A2Y073_HIBSY</name>
<evidence type="ECO:0000313" key="7">
    <source>
        <dbReference type="EMBL" id="KAE8673315.1"/>
    </source>
</evidence>
<comment type="caution">
    <text evidence="7">The sequence shown here is derived from an EMBL/GenBank/DDBJ whole genome shotgun (WGS) entry which is preliminary data.</text>
</comment>
<evidence type="ECO:0000256" key="1">
    <source>
        <dbReference type="ARBA" id="ARBA00006360"/>
    </source>
</evidence>
<reference evidence="7" key="1">
    <citation type="submission" date="2019-09" db="EMBL/GenBank/DDBJ databases">
        <title>Draft genome information of white flower Hibiscus syriacus.</title>
        <authorList>
            <person name="Kim Y.-M."/>
        </authorList>
    </citation>
    <scope>NUCLEOTIDE SEQUENCE [LARGE SCALE GENOMIC DNA]</scope>
    <source>
        <strain evidence="7">YM2019G1</strain>
    </source>
</reference>
<feature type="region of interest" description="Disordered" evidence="6">
    <location>
        <begin position="176"/>
        <end position="207"/>
    </location>
</feature>
<dbReference type="GO" id="GO:0046872">
    <property type="term" value="F:metal ion binding"/>
    <property type="evidence" value="ECO:0007669"/>
    <property type="project" value="UniProtKB-KW"/>
</dbReference>
<evidence type="ECO:0000256" key="6">
    <source>
        <dbReference type="SAM" id="MobiDB-lite"/>
    </source>
</evidence>
<dbReference type="PANTHER" id="PTHR11669">
    <property type="entry name" value="REPLICATION FACTOR C / DNA POLYMERASE III GAMMA-TAU SUBUNIT"/>
    <property type="match status" value="1"/>
</dbReference>
<dbReference type="GO" id="GO:0005663">
    <property type="term" value="C:DNA replication factor C complex"/>
    <property type="evidence" value="ECO:0007669"/>
    <property type="project" value="TreeGrafter"/>
</dbReference>
<organism evidence="7 8">
    <name type="scientific">Hibiscus syriacus</name>
    <name type="common">Rose of Sharon</name>
    <dbReference type="NCBI Taxonomy" id="106335"/>
    <lineage>
        <taxon>Eukaryota</taxon>
        <taxon>Viridiplantae</taxon>
        <taxon>Streptophyta</taxon>
        <taxon>Embryophyta</taxon>
        <taxon>Tracheophyta</taxon>
        <taxon>Spermatophyta</taxon>
        <taxon>Magnoliopsida</taxon>
        <taxon>eudicotyledons</taxon>
        <taxon>Gunneridae</taxon>
        <taxon>Pentapetalae</taxon>
        <taxon>rosids</taxon>
        <taxon>malvids</taxon>
        <taxon>Malvales</taxon>
        <taxon>Malvaceae</taxon>
        <taxon>Malvoideae</taxon>
        <taxon>Hibiscus</taxon>
    </lineage>
</organism>
<protein>
    <submittedName>
        <fullName evidence="7">AAA-type ATPase family protein isoform 2</fullName>
    </submittedName>
</protein>
<keyword evidence="3" id="KW-0547">Nucleotide-binding</keyword>
<feature type="region of interest" description="Disordered" evidence="6">
    <location>
        <begin position="55"/>
        <end position="126"/>
    </location>
</feature>
<dbReference type="InterPro" id="IPR050238">
    <property type="entry name" value="DNA_Rep/Repair_Clamp_Loader"/>
</dbReference>
<gene>
    <name evidence="7" type="ORF">F3Y22_tig00111794pilonHSYRG00075</name>
</gene>
<dbReference type="GO" id="GO:0003689">
    <property type="term" value="F:DNA clamp loader activity"/>
    <property type="evidence" value="ECO:0007669"/>
    <property type="project" value="TreeGrafter"/>
</dbReference>
<evidence type="ECO:0000256" key="5">
    <source>
        <dbReference type="ARBA" id="ARBA00022840"/>
    </source>
</evidence>
<dbReference type="GO" id="GO:0005524">
    <property type="term" value="F:ATP binding"/>
    <property type="evidence" value="ECO:0007669"/>
    <property type="project" value="UniProtKB-KW"/>
</dbReference>
<keyword evidence="8" id="KW-1185">Reference proteome</keyword>